<keyword evidence="10" id="KW-0521">NADP</keyword>
<keyword evidence="9" id="KW-0274">FAD</keyword>
<dbReference type="NCBIfam" id="TIGR00179">
    <property type="entry name" value="murB"/>
    <property type="match status" value="1"/>
</dbReference>
<dbReference type="PANTHER" id="PTHR21071:SF4">
    <property type="entry name" value="UDP-N-ACETYLENOLPYRUVOYLGLUCOSAMINE REDUCTASE"/>
    <property type="match status" value="1"/>
</dbReference>
<keyword evidence="13 18" id="KW-0560">Oxidoreductase</keyword>
<evidence type="ECO:0000256" key="11">
    <source>
        <dbReference type="ARBA" id="ARBA00022960"/>
    </source>
</evidence>
<dbReference type="InterPro" id="IPR016166">
    <property type="entry name" value="FAD-bd_PCMH"/>
</dbReference>
<dbReference type="Gene3D" id="3.30.43.10">
    <property type="entry name" value="Uridine Diphospho-n-acetylenolpyruvylglucosamine Reductase, domain 2"/>
    <property type="match status" value="1"/>
</dbReference>
<evidence type="ECO:0000256" key="7">
    <source>
        <dbReference type="ARBA" id="ARBA00022618"/>
    </source>
</evidence>
<evidence type="ECO:0000256" key="3">
    <source>
        <dbReference type="ARBA" id="ARBA00004496"/>
    </source>
</evidence>
<keyword evidence="6" id="KW-0963">Cytoplasm</keyword>
<evidence type="ECO:0000256" key="14">
    <source>
        <dbReference type="ARBA" id="ARBA00023306"/>
    </source>
</evidence>
<keyword evidence="15" id="KW-0961">Cell wall biogenesis/degradation</keyword>
<dbReference type="InterPro" id="IPR016167">
    <property type="entry name" value="FAD-bd_PCMH_sub1"/>
</dbReference>
<keyword evidence="14" id="KW-0131">Cell cycle</keyword>
<evidence type="ECO:0000256" key="9">
    <source>
        <dbReference type="ARBA" id="ARBA00022827"/>
    </source>
</evidence>
<organism evidence="18">
    <name type="scientific">hydrothermal vent metagenome</name>
    <dbReference type="NCBI Taxonomy" id="652676"/>
    <lineage>
        <taxon>unclassified sequences</taxon>
        <taxon>metagenomes</taxon>
        <taxon>ecological metagenomes</taxon>
    </lineage>
</organism>
<dbReference type="HAMAP" id="MF_00037">
    <property type="entry name" value="MurB"/>
    <property type="match status" value="1"/>
</dbReference>
<dbReference type="Gene3D" id="3.30.465.10">
    <property type="match status" value="1"/>
</dbReference>
<keyword evidence="8" id="KW-0285">Flavoprotein</keyword>
<dbReference type="GO" id="GO:0051301">
    <property type="term" value="P:cell division"/>
    <property type="evidence" value="ECO:0007669"/>
    <property type="project" value="UniProtKB-KW"/>
</dbReference>
<dbReference type="InterPro" id="IPR036318">
    <property type="entry name" value="FAD-bd_PCMH-like_sf"/>
</dbReference>
<keyword evidence="7" id="KW-0132">Cell division</keyword>
<evidence type="ECO:0000256" key="15">
    <source>
        <dbReference type="ARBA" id="ARBA00023316"/>
    </source>
</evidence>
<dbReference type="Pfam" id="PF01565">
    <property type="entry name" value="FAD_binding_4"/>
    <property type="match status" value="1"/>
</dbReference>
<accession>A0A3B0RVJ8</accession>
<evidence type="ECO:0000256" key="13">
    <source>
        <dbReference type="ARBA" id="ARBA00023002"/>
    </source>
</evidence>
<dbReference type="SUPFAM" id="SSF56194">
    <property type="entry name" value="Uridine diphospho-N-Acetylenolpyruvylglucosamine reductase, MurB, C-terminal domain"/>
    <property type="match status" value="1"/>
</dbReference>
<proteinExistence type="inferred from homology"/>
<gene>
    <name evidence="18" type="ORF">MNBD_ALPHA06-103</name>
</gene>
<evidence type="ECO:0000259" key="17">
    <source>
        <dbReference type="PROSITE" id="PS51387"/>
    </source>
</evidence>
<evidence type="ECO:0000256" key="1">
    <source>
        <dbReference type="ARBA" id="ARBA00001974"/>
    </source>
</evidence>
<name>A0A3B0RVJ8_9ZZZZ</name>
<dbReference type="Gene3D" id="3.90.78.10">
    <property type="entry name" value="UDP-N-acetylenolpyruvoylglucosamine reductase, C-terminal domain"/>
    <property type="match status" value="1"/>
</dbReference>
<evidence type="ECO:0000256" key="12">
    <source>
        <dbReference type="ARBA" id="ARBA00022984"/>
    </source>
</evidence>
<evidence type="ECO:0000256" key="5">
    <source>
        <dbReference type="ARBA" id="ARBA00012518"/>
    </source>
</evidence>
<reference evidence="18" key="1">
    <citation type="submission" date="2018-06" db="EMBL/GenBank/DDBJ databases">
        <authorList>
            <person name="Zhirakovskaya E."/>
        </authorList>
    </citation>
    <scope>NUCLEOTIDE SEQUENCE</scope>
</reference>
<protein>
    <recommendedName>
        <fullName evidence="5">UDP-N-acetylmuramate dehydrogenase</fullName>
        <ecNumber evidence="5">1.3.1.98</ecNumber>
    </recommendedName>
</protein>
<comment type="subcellular location">
    <subcellularLocation>
        <location evidence="3">Cytoplasm</location>
    </subcellularLocation>
</comment>
<dbReference type="EMBL" id="UOEE01000245">
    <property type="protein sequence ID" value="VAV97500.1"/>
    <property type="molecule type" value="Genomic_DNA"/>
</dbReference>
<dbReference type="UniPathway" id="UPA00219"/>
<evidence type="ECO:0000256" key="8">
    <source>
        <dbReference type="ARBA" id="ARBA00022630"/>
    </source>
</evidence>
<dbReference type="GO" id="GO:0008360">
    <property type="term" value="P:regulation of cell shape"/>
    <property type="evidence" value="ECO:0007669"/>
    <property type="project" value="UniProtKB-KW"/>
</dbReference>
<dbReference type="InterPro" id="IPR016169">
    <property type="entry name" value="FAD-bd_PCMH_sub2"/>
</dbReference>
<dbReference type="EC" id="1.3.1.98" evidence="5"/>
<dbReference type="GO" id="GO:0009252">
    <property type="term" value="P:peptidoglycan biosynthetic process"/>
    <property type="evidence" value="ECO:0007669"/>
    <property type="project" value="UniProtKB-UniPathway"/>
</dbReference>
<dbReference type="InterPro" id="IPR036635">
    <property type="entry name" value="MurB_C_sf"/>
</dbReference>
<dbReference type="PROSITE" id="PS51387">
    <property type="entry name" value="FAD_PCMH"/>
    <property type="match status" value="1"/>
</dbReference>
<dbReference type="InterPro" id="IPR006094">
    <property type="entry name" value="Oxid_FAD_bind_N"/>
</dbReference>
<evidence type="ECO:0000256" key="2">
    <source>
        <dbReference type="ARBA" id="ARBA00003921"/>
    </source>
</evidence>
<sequence length="299" mass="32291">MALAELEFPEIRGKLIPKAALAPFTWLRVGGPADWLFLPKDEADLAMFLAQKPADMPVFVLGAGSNLLIRDGGLPGVVVRLGPAFGKIEIEDKTNIRVGAAVPDKMLAKFAAKSAIDGLSFYAGIPGTIGGALRMNAGCYETETADVLVSVVVLDELGRRAVLSVDELDYAYRSCGAPKNWIFVEALFAGKKGDTAQITQQMNQITVKREQSQPIREKTGGSTFKNPPKMKSWQLIDAAGGRGFQVGAAMMSQQHCNFMINTGTASAADLEKLGDTMQQMVREQSGVTLEWEIKRVGIR</sequence>
<keyword evidence="11" id="KW-0133">Cell shape</keyword>
<evidence type="ECO:0000256" key="10">
    <source>
        <dbReference type="ARBA" id="ARBA00022857"/>
    </source>
</evidence>
<dbReference type="GO" id="GO:0071949">
    <property type="term" value="F:FAD binding"/>
    <property type="evidence" value="ECO:0007669"/>
    <property type="project" value="InterPro"/>
</dbReference>
<comment type="function">
    <text evidence="2">Cell wall formation.</text>
</comment>
<dbReference type="SUPFAM" id="SSF56176">
    <property type="entry name" value="FAD-binding/transporter-associated domain-like"/>
    <property type="match status" value="1"/>
</dbReference>
<comment type="catalytic activity">
    <reaction evidence="16">
        <text>UDP-N-acetyl-alpha-D-muramate + NADP(+) = UDP-N-acetyl-3-O-(1-carboxyvinyl)-alpha-D-glucosamine + NADPH + H(+)</text>
        <dbReference type="Rhea" id="RHEA:12248"/>
        <dbReference type="ChEBI" id="CHEBI:15378"/>
        <dbReference type="ChEBI" id="CHEBI:57783"/>
        <dbReference type="ChEBI" id="CHEBI:58349"/>
        <dbReference type="ChEBI" id="CHEBI:68483"/>
        <dbReference type="ChEBI" id="CHEBI:70757"/>
        <dbReference type="EC" id="1.3.1.98"/>
    </reaction>
</comment>
<dbReference type="InterPro" id="IPR011601">
    <property type="entry name" value="MurB_C"/>
</dbReference>
<evidence type="ECO:0000256" key="6">
    <source>
        <dbReference type="ARBA" id="ARBA00022490"/>
    </source>
</evidence>
<dbReference type="AlphaFoldDB" id="A0A3B0RVJ8"/>
<evidence type="ECO:0000256" key="4">
    <source>
        <dbReference type="ARBA" id="ARBA00004752"/>
    </source>
</evidence>
<dbReference type="GO" id="GO:0071555">
    <property type="term" value="P:cell wall organization"/>
    <property type="evidence" value="ECO:0007669"/>
    <property type="project" value="UniProtKB-KW"/>
</dbReference>
<comment type="pathway">
    <text evidence="4">Cell wall biogenesis; peptidoglycan biosynthesis.</text>
</comment>
<feature type="domain" description="FAD-binding PCMH-type" evidence="17">
    <location>
        <begin position="28"/>
        <end position="208"/>
    </location>
</feature>
<dbReference type="GO" id="GO:0008762">
    <property type="term" value="F:UDP-N-acetylmuramate dehydrogenase activity"/>
    <property type="evidence" value="ECO:0007669"/>
    <property type="project" value="UniProtKB-EC"/>
</dbReference>
<dbReference type="InterPro" id="IPR003170">
    <property type="entry name" value="MurB"/>
</dbReference>
<dbReference type="GO" id="GO:0005829">
    <property type="term" value="C:cytosol"/>
    <property type="evidence" value="ECO:0007669"/>
    <property type="project" value="TreeGrafter"/>
</dbReference>
<comment type="cofactor">
    <cofactor evidence="1">
        <name>FAD</name>
        <dbReference type="ChEBI" id="CHEBI:57692"/>
    </cofactor>
</comment>
<keyword evidence="12" id="KW-0573">Peptidoglycan synthesis</keyword>
<evidence type="ECO:0000313" key="18">
    <source>
        <dbReference type="EMBL" id="VAV97500.1"/>
    </source>
</evidence>
<dbReference type="Pfam" id="PF02873">
    <property type="entry name" value="MurB_C"/>
    <property type="match status" value="1"/>
</dbReference>
<dbReference type="PANTHER" id="PTHR21071">
    <property type="entry name" value="UDP-N-ACETYLENOLPYRUVOYLGLUCOSAMINE REDUCTASE"/>
    <property type="match status" value="1"/>
</dbReference>
<dbReference type="NCBIfam" id="NF010480">
    <property type="entry name" value="PRK13905.1"/>
    <property type="match status" value="1"/>
</dbReference>
<evidence type="ECO:0000256" key="16">
    <source>
        <dbReference type="ARBA" id="ARBA00048914"/>
    </source>
</evidence>